<sequence length="457" mass="51444">MPKIAEVLGFLEEISPLALQEPWDNSGLLVGSGGEEVNSIYVALEATLKLVESLPPHSLLITHHPLLFKPLKALLWEEYPANILRALIQKNLSLIALHTNFDQTHLGRYVASEVLGFSGVEMEGYVGYFPLKMSTHELASHLKRALGLERIATVGQERYLERGAIITGSGGSLAPSIKADALLTGDIKYHDAMIAKSLGINLFDIGHYESERFFGEILASVLKKHLNHLIEIANIDKEIDSFEPRITKIREELNKVLAKKEELTKEIAILGDDRRDIELKTQKNELHLEELSSKLEEIAKKGKAIKTEKEMKALSLEEEIAKEQVTFANEEIARLEKLKESKEEEIKGYEEQISILSEEQKNIEQAVQSQVEEIEAERTKVFKAKEALVVKMDQKIIAFYEKIRKWAKNASVVPVRKQACGGCFIKINDKIYAEVIKSEDIVTCPHCGRILYAEIQA</sequence>
<dbReference type="Gene3D" id="1.10.287.1490">
    <property type="match status" value="1"/>
</dbReference>
<dbReference type="HOGENOM" id="CLU_598454_0_0_7"/>
<dbReference type="RefSeq" id="WP_011139897.1">
    <property type="nucleotide sequence ID" value="NC_005090.1"/>
</dbReference>
<feature type="binding site" evidence="5">
    <location>
        <position position="207"/>
    </location>
    <ligand>
        <name>a divalent metal cation</name>
        <dbReference type="ChEBI" id="CHEBI:60240"/>
        <label>1</label>
    </ligand>
</feature>
<evidence type="ECO:0000259" key="7">
    <source>
        <dbReference type="Pfam" id="PF02591"/>
    </source>
</evidence>
<dbReference type="AlphaFoldDB" id="Q7MQP7"/>
<keyword evidence="4 5" id="KW-0479">Metal-binding</keyword>
<evidence type="ECO:0000256" key="2">
    <source>
        <dbReference type="ARBA" id="ARBA00011643"/>
    </source>
</evidence>
<accession>Q7MQP7</accession>
<dbReference type="eggNOG" id="COG0327">
    <property type="taxonomic scope" value="Bacteria"/>
</dbReference>
<feature type="domain" description="C4-type zinc ribbon" evidence="7">
    <location>
        <begin position="419"/>
        <end position="451"/>
    </location>
</feature>
<feature type="binding site" evidence="5">
    <location>
        <position position="63"/>
    </location>
    <ligand>
        <name>a divalent metal cation</name>
        <dbReference type="ChEBI" id="CHEBI:60240"/>
        <label>1</label>
    </ligand>
</feature>
<keyword evidence="6" id="KW-0175">Coiled coil</keyword>
<dbReference type="PANTHER" id="PTHR13799:SF14">
    <property type="entry name" value="GTP CYCLOHYDROLASE 1 TYPE 2 HOMOLOG"/>
    <property type="match status" value="1"/>
</dbReference>
<dbReference type="PANTHER" id="PTHR13799">
    <property type="entry name" value="NGG1 INTERACTING FACTOR 3"/>
    <property type="match status" value="1"/>
</dbReference>
<keyword evidence="9" id="KW-1185">Reference proteome</keyword>
<feature type="coiled-coil region" evidence="6">
    <location>
        <begin position="246"/>
        <end position="377"/>
    </location>
</feature>
<dbReference type="NCBIfam" id="TIGR00486">
    <property type="entry name" value="YbgI_SA1388"/>
    <property type="match status" value="1"/>
</dbReference>
<feature type="binding site" evidence="5">
    <location>
        <position position="64"/>
    </location>
    <ligand>
        <name>a divalent metal cation</name>
        <dbReference type="ChEBI" id="CHEBI:60240"/>
        <label>2</label>
    </ligand>
</feature>
<feature type="binding site" evidence="5">
    <location>
        <position position="211"/>
    </location>
    <ligand>
        <name>a divalent metal cation</name>
        <dbReference type="ChEBI" id="CHEBI:60240"/>
        <label>1</label>
    </ligand>
</feature>
<dbReference type="InterPro" id="IPR003743">
    <property type="entry name" value="Zf-RING_7"/>
</dbReference>
<evidence type="ECO:0000256" key="4">
    <source>
        <dbReference type="ARBA" id="ARBA00022723"/>
    </source>
</evidence>
<dbReference type="KEGG" id="wsu:WS2117"/>
<feature type="binding site" evidence="5">
    <location>
        <position position="102"/>
    </location>
    <ligand>
        <name>a divalent metal cation</name>
        <dbReference type="ChEBI" id="CHEBI:60240"/>
        <label>1</label>
    </ligand>
</feature>
<dbReference type="SUPFAM" id="SSF102705">
    <property type="entry name" value="NIF3 (NGG1p interacting factor 3)-like"/>
    <property type="match status" value="1"/>
</dbReference>
<evidence type="ECO:0000256" key="6">
    <source>
        <dbReference type="SAM" id="Coils"/>
    </source>
</evidence>
<organism evidence="9">
    <name type="scientific">Wolinella succinogenes (strain ATCC 29543 / DSM 1740 / CCUG 13145 / JCM 31913 / LMG 7466 / NCTC 11488 / FDC 602W)</name>
    <name type="common">Vibrio succinogenes</name>
    <dbReference type="NCBI Taxonomy" id="273121"/>
    <lineage>
        <taxon>Bacteria</taxon>
        <taxon>Pseudomonadati</taxon>
        <taxon>Campylobacterota</taxon>
        <taxon>Epsilonproteobacteria</taxon>
        <taxon>Campylobacterales</taxon>
        <taxon>Helicobacteraceae</taxon>
        <taxon>Wolinella</taxon>
    </lineage>
</organism>
<dbReference type="FunFam" id="3.40.1390.30:FF:000001">
    <property type="entry name" value="GTP cyclohydrolase 1 type 2"/>
    <property type="match status" value="1"/>
</dbReference>
<dbReference type="Pfam" id="PF02591">
    <property type="entry name" value="Zn_ribbon_9"/>
    <property type="match status" value="1"/>
</dbReference>
<gene>
    <name evidence="8" type="ordered locus">WS2117</name>
</gene>
<dbReference type="eggNOG" id="COG1579">
    <property type="taxonomic scope" value="Bacteria"/>
</dbReference>
<dbReference type="Gene3D" id="3.40.1390.30">
    <property type="entry name" value="NIF3 (NGG1p interacting factor 3)-like"/>
    <property type="match status" value="2"/>
</dbReference>
<evidence type="ECO:0000256" key="1">
    <source>
        <dbReference type="ARBA" id="ARBA00006964"/>
    </source>
</evidence>
<dbReference type="EMBL" id="BX571662">
    <property type="protein sequence ID" value="CAE11115.1"/>
    <property type="molecule type" value="Genomic_DNA"/>
</dbReference>
<dbReference type="Pfam" id="PF01784">
    <property type="entry name" value="DUF34_NIF3"/>
    <property type="match status" value="1"/>
</dbReference>
<dbReference type="Proteomes" id="UP000000422">
    <property type="component" value="Chromosome"/>
</dbReference>
<dbReference type="GO" id="GO:0005737">
    <property type="term" value="C:cytoplasm"/>
    <property type="evidence" value="ECO:0007669"/>
    <property type="project" value="TreeGrafter"/>
</dbReference>
<name>Q7MQP7_WOLSU</name>
<comment type="subunit">
    <text evidence="2">Homohexamer.</text>
</comment>
<protein>
    <recommendedName>
        <fullName evidence="3">GTP cyclohydrolase 1 type 2 homolog</fullName>
    </recommendedName>
</protein>
<reference evidence="8 9" key="1">
    <citation type="journal article" date="2003" name="Proc. Natl. Acad. Sci. U.S.A.">
        <title>Complete genome sequence and analysis of Wolinella succinogenes.</title>
        <authorList>
            <person name="Baar C."/>
            <person name="Eppinger M."/>
            <person name="Raddatz G."/>
            <person name="Simon JM."/>
            <person name="Lanz C."/>
            <person name="Klimmek O."/>
            <person name="Nandakumar R."/>
            <person name="Gross R."/>
            <person name="Rosinus A."/>
            <person name="Keller H."/>
            <person name="Jagtap P."/>
            <person name="Linke B."/>
            <person name="Meyer F."/>
            <person name="Lederer H."/>
            <person name="Schuster S.C."/>
        </authorList>
    </citation>
    <scope>NUCLEOTIDE SEQUENCE [LARGE SCALE GENOMIC DNA]</scope>
    <source>
        <strain evidence="9">ATCC 29543 / DSM 1740 / CCUG 13145 / JCM 31913 / LMG 7466 / NCTC 11488 / FDC 602W</strain>
    </source>
</reference>
<evidence type="ECO:0000256" key="3">
    <source>
        <dbReference type="ARBA" id="ARBA00022112"/>
    </source>
</evidence>
<evidence type="ECO:0000256" key="5">
    <source>
        <dbReference type="PIRSR" id="PIRSR602678-1"/>
    </source>
</evidence>
<proteinExistence type="inferred from homology"/>
<dbReference type="InterPro" id="IPR036069">
    <property type="entry name" value="DUF34/NIF3_sf"/>
</dbReference>
<dbReference type="STRING" id="273121.WS2117"/>
<dbReference type="SMR" id="Q7MQP7"/>
<dbReference type="GO" id="GO:0046872">
    <property type="term" value="F:metal ion binding"/>
    <property type="evidence" value="ECO:0007669"/>
    <property type="project" value="UniProtKB-KW"/>
</dbReference>
<evidence type="ECO:0000313" key="9">
    <source>
        <dbReference type="Proteomes" id="UP000000422"/>
    </source>
</evidence>
<comment type="similarity">
    <text evidence="1">Belongs to the GTP cyclohydrolase I type 2/NIF3 family.</text>
</comment>
<evidence type="ECO:0000313" key="8">
    <source>
        <dbReference type="EMBL" id="CAE11115.1"/>
    </source>
</evidence>
<dbReference type="InterPro" id="IPR002678">
    <property type="entry name" value="DUF34/NIF3"/>
</dbReference>